<evidence type="ECO:0000313" key="1">
    <source>
        <dbReference type="EMBL" id="KAI0065043.1"/>
    </source>
</evidence>
<accession>A0ACB8T8Z5</accession>
<proteinExistence type="predicted"/>
<dbReference type="Proteomes" id="UP000814140">
    <property type="component" value="Unassembled WGS sequence"/>
</dbReference>
<sequence length="474" mass="50893">MSSSGWSFNLRTYNRHPESSDSDSSPPHSPSVANPPLSEEAKILLDLDISTREDTAVFKRNPWSIAKVNAASRPAPSADLQSKPTSKPSDKQRKPPQGRIADLLRKQAQAPSAPDGKGLKPGLPTRPAKESRRPSASGNTNKPNPSRDSQAVRPSRATQHVSSPQISVETPSRPANADIILPISTRQSGSSEISKPGSEQHIRGLNDTSVDDLSAIQAHTPPTQAHIPSSAAIRTAHRPTLAHTSRFRSQVPARAQERCSPSFRDDDLRNSGILNRNDTDSTQSNTPHSLGTTELRHQSSVRKPPRPALFHESPAAFQVLSAPHKGPDTNSDHDRLYAGSGLVLPGATDDLLEAPSPTEAYTGGAFYSSPPFVPSARARFLPQHSAAPRSMRPELAHEAGPSDRSSRLRANANRSPPPGFQTFKSFSSPPVPGPGADGTNNRPPYVHRRPAARRPAPTGLPRGRVPSLCAIPDH</sequence>
<reference evidence="1" key="2">
    <citation type="journal article" date="2022" name="New Phytol.">
        <title>Evolutionary transition to the ectomycorrhizal habit in the genomes of a hyperdiverse lineage of mushroom-forming fungi.</title>
        <authorList>
            <person name="Looney B."/>
            <person name="Miyauchi S."/>
            <person name="Morin E."/>
            <person name="Drula E."/>
            <person name="Courty P.E."/>
            <person name="Kohler A."/>
            <person name="Kuo A."/>
            <person name="LaButti K."/>
            <person name="Pangilinan J."/>
            <person name="Lipzen A."/>
            <person name="Riley R."/>
            <person name="Andreopoulos W."/>
            <person name="He G."/>
            <person name="Johnson J."/>
            <person name="Nolan M."/>
            <person name="Tritt A."/>
            <person name="Barry K.W."/>
            <person name="Grigoriev I.V."/>
            <person name="Nagy L.G."/>
            <person name="Hibbett D."/>
            <person name="Henrissat B."/>
            <person name="Matheny P.B."/>
            <person name="Labbe J."/>
            <person name="Martin F.M."/>
        </authorList>
    </citation>
    <scope>NUCLEOTIDE SEQUENCE</scope>
    <source>
        <strain evidence="1">HHB10654</strain>
    </source>
</reference>
<evidence type="ECO:0000313" key="2">
    <source>
        <dbReference type="Proteomes" id="UP000814140"/>
    </source>
</evidence>
<comment type="caution">
    <text evidence="1">The sequence shown here is derived from an EMBL/GenBank/DDBJ whole genome shotgun (WGS) entry which is preliminary data.</text>
</comment>
<protein>
    <submittedName>
        <fullName evidence="1">Uncharacterized protein</fullName>
    </submittedName>
</protein>
<gene>
    <name evidence="1" type="ORF">BV25DRAFT_126476</name>
</gene>
<organism evidence="1 2">
    <name type="scientific">Artomyces pyxidatus</name>
    <dbReference type="NCBI Taxonomy" id="48021"/>
    <lineage>
        <taxon>Eukaryota</taxon>
        <taxon>Fungi</taxon>
        <taxon>Dikarya</taxon>
        <taxon>Basidiomycota</taxon>
        <taxon>Agaricomycotina</taxon>
        <taxon>Agaricomycetes</taxon>
        <taxon>Russulales</taxon>
        <taxon>Auriscalpiaceae</taxon>
        <taxon>Artomyces</taxon>
    </lineage>
</organism>
<reference evidence="1" key="1">
    <citation type="submission" date="2021-03" db="EMBL/GenBank/DDBJ databases">
        <authorList>
            <consortium name="DOE Joint Genome Institute"/>
            <person name="Ahrendt S."/>
            <person name="Looney B.P."/>
            <person name="Miyauchi S."/>
            <person name="Morin E."/>
            <person name="Drula E."/>
            <person name="Courty P.E."/>
            <person name="Chicoki N."/>
            <person name="Fauchery L."/>
            <person name="Kohler A."/>
            <person name="Kuo A."/>
            <person name="Labutti K."/>
            <person name="Pangilinan J."/>
            <person name="Lipzen A."/>
            <person name="Riley R."/>
            <person name="Andreopoulos W."/>
            <person name="He G."/>
            <person name="Johnson J."/>
            <person name="Barry K.W."/>
            <person name="Grigoriev I.V."/>
            <person name="Nagy L."/>
            <person name="Hibbett D."/>
            <person name="Henrissat B."/>
            <person name="Matheny P.B."/>
            <person name="Labbe J."/>
            <person name="Martin F."/>
        </authorList>
    </citation>
    <scope>NUCLEOTIDE SEQUENCE</scope>
    <source>
        <strain evidence="1">HHB10654</strain>
    </source>
</reference>
<dbReference type="EMBL" id="MU277196">
    <property type="protein sequence ID" value="KAI0065043.1"/>
    <property type="molecule type" value="Genomic_DNA"/>
</dbReference>
<name>A0ACB8T8Z5_9AGAM</name>
<keyword evidence="2" id="KW-1185">Reference proteome</keyword>